<accession>A0ABT1YN39</accession>
<feature type="domain" description="HTH tetR-type" evidence="5">
    <location>
        <begin position="6"/>
        <end position="66"/>
    </location>
</feature>
<evidence type="ECO:0000259" key="5">
    <source>
        <dbReference type="PROSITE" id="PS50977"/>
    </source>
</evidence>
<dbReference type="InterPro" id="IPR036271">
    <property type="entry name" value="Tet_transcr_reg_TetR-rel_C_sf"/>
</dbReference>
<evidence type="ECO:0000256" key="2">
    <source>
        <dbReference type="ARBA" id="ARBA00023125"/>
    </source>
</evidence>
<comment type="caution">
    <text evidence="6">The sequence shown here is derived from an EMBL/GenBank/DDBJ whole genome shotgun (WGS) entry which is preliminary data.</text>
</comment>
<name>A0ABT1YN39_9BACL</name>
<evidence type="ECO:0000313" key="7">
    <source>
        <dbReference type="Proteomes" id="UP001300012"/>
    </source>
</evidence>
<evidence type="ECO:0000256" key="3">
    <source>
        <dbReference type="ARBA" id="ARBA00023163"/>
    </source>
</evidence>
<dbReference type="PROSITE" id="PS50977">
    <property type="entry name" value="HTH_TETR_2"/>
    <property type="match status" value="1"/>
</dbReference>
<feature type="DNA-binding region" description="H-T-H motif" evidence="4">
    <location>
        <begin position="29"/>
        <end position="48"/>
    </location>
</feature>
<dbReference type="Pfam" id="PF21993">
    <property type="entry name" value="TetR_C_13_2"/>
    <property type="match status" value="1"/>
</dbReference>
<keyword evidence="3" id="KW-0804">Transcription</keyword>
<keyword evidence="1" id="KW-0805">Transcription regulation</keyword>
<dbReference type="PANTHER" id="PTHR47506">
    <property type="entry name" value="TRANSCRIPTIONAL REGULATORY PROTEIN"/>
    <property type="match status" value="1"/>
</dbReference>
<dbReference type="Proteomes" id="UP001300012">
    <property type="component" value="Unassembled WGS sequence"/>
</dbReference>
<dbReference type="EMBL" id="JANQBD010000016">
    <property type="protein sequence ID" value="MCR8633703.1"/>
    <property type="molecule type" value="Genomic_DNA"/>
</dbReference>
<dbReference type="InterPro" id="IPR001647">
    <property type="entry name" value="HTH_TetR"/>
</dbReference>
<sequence length="191" mass="21595">MVSQKQSSRDNILATASRLFVTQGYHGTGLNQIIKESGAPKGSLYYYFPEGKEELALECIKHIRNLLMNKFKENFSKHESSIIGIQNFIRNLAIDVHRDGYENFLPLGFWVAAETSTVSSALRNECQLVFADWNAMIAEKLMEEGFSEEKAHSLGMVIISMMEGATILTITRQDNQPLLQVAEHVLTLLRR</sequence>
<dbReference type="SUPFAM" id="SSF48498">
    <property type="entry name" value="Tetracyclin repressor-like, C-terminal domain"/>
    <property type="match status" value="1"/>
</dbReference>
<dbReference type="InterPro" id="IPR009057">
    <property type="entry name" value="Homeodomain-like_sf"/>
</dbReference>
<proteinExistence type="predicted"/>
<protein>
    <submittedName>
        <fullName evidence="6">TetR/AcrR family transcriptional regulator</fullName>
    </submittedName>
</protein>
<reference evidence="6 7" key="1">
    <citation type="submission" date="2022-08" db="EMBL/GenBank/DDBJ databases">
        <title>Paenibacillus endoradicis sp. nov., Paenibacillus radicibacter sp. nov and Paenibacillus pararadicis sp. nov., three cold-adapted plant growth-promoting bacteria isolated from root of Larix gmelinii in Great Khingan.</title>
        <authorList>
            <person name="Xue H."/>
        </authorList>
    </citation>
    <scope>NUCLEOTIDE SEQUENCE [LARGE SCALE GENOMIC DNA]</scope>
    <source>
        <strain evidence="6 7">N5-1-1-5</strain>
    </source>
</reference>
<dbReference type="PANTHER" id="PTHR47506:SF3">
    <property type="entry name" value="HTH-TYPE TRANSCRIPTIONAL REGULATOR LMRA"/>
    <property type="match status" value="1"/>
</dbReference>
<evidence type="ECO:0000256" key="4">
    <source>
        <dbReference type="PROSITE-ProRule" id="PRU00335"/>
    </source>
</evidence>
<dbReference type="RefSeq" id="WP_258215278.1">
    <property type="nucleotide sequence ID" value="NZ_JANQBD010000016.1"/>
</dbReference>
<dbReference type="SUPFAM" id="SSF46689">
    <property type="entry name" value="Homeodomain-like"/>
    <property type="match status" value="1"/>
</dbReference>
<dbReference type="Pfam" id="PF00440">
    <property type="entry name" value="TetR_N"/>
    <property type="match status" value="1"/>
</dbReference>
<evidence type="ECO:0000256" key="1">
    <source>
        <dbReference type="ARBA" id="ARBA00023015"/>
    </source>
</evidence>
<dbReference type="InterPro" id="IPR054156">
    <property type="entry name" value="YxaF_TetR_C"/>
</dbReference>
<organism evidence="6 7">
    <name type="scientific">Paenibacillus radicis</name>
    <name type="common">ex Xue et al. 2023</name>
    <dbReference type="NCBI Taxonomy" id="2972489"/>
    <lineage>
        <taxon>Bacteria</taxon>
        <taxon>Bacillati</taxon>
        <taxon>Bacillota</taxon>
        <taxon>Bacilli</taxon>
        <taxon>Bacillales</taxon>
        <taxon>Paenibacillaceae</taxon>
        <taxon>Paenibacillus</taxon>
    </lineage>
</organism>
<dbReference type="Gene3D" id="1.10.357.10">
    <property type="entry name" value="Tetracycline Repressor, domain 2"/>
    <property type="match status" value="1"/>
</dbReference>
<gene>
    <name evidence="6" type="ORF">NV381_21190</name>
</gene>
<dbReference type="PRINTS" id="PR00455">
    <property type="entry name" value="HTHTETR"/>
</dbReference>
<keyword evidence="2 4" id="KW-0238">DNA-binding</keyword>
<evidence type="ECO:0000313" key="6">
    <source>
        <dbReference type="EMBL" id="MCR8633703.1"/>
    </source>
</evidence>
<keyword evidence="7" id="KW-1185">Reference proteome</keyword>